<dbReference type="CDD" id="cd00789">
    <property type="entry name" value="KU_like"/>
    <property type="match status" value="1"/>
</dbReference>
<dbReference type="AlphaFoldDB" id="A0A2A6DY24"/>
<dbReference type="EMBL" id="MOXJ01000033">
    <property type="protein sequence ID" value="PDO09633.1"/>
    <property type="molecule type" value="Genomic_DNA"/>
</dbReference>
<evidence type="ECO:0000313" key="5">
    <source>
        <dbReference type="EMBL" id="PDO09633.1"/>
    </source>
</evidence>
<dbReference type="Pfam" id="PF02735">
    <property type="entry name" value="Ku"/>
    <property type="match status" value="1"/>
</dbReference>
<comment type="similarity">
    <text evidence="2">Belongs to the prokaryotic Ku family.</text>
</comment>
<dbReference type="PANTHER" id="PTHR41251">
    <property type="entry name" value="NON-HOMOLOGOUS END JOINING PROTEIN KU"/>
    <property type="match status" value="1"/>
</dbReference>
<feature type="region of interest" description="Disordered" evidence="3">
    <location>
        <begin position="254"/>
        <end position="318"/>
    </location>
</feature>
<comment type="function">
    <text evidence="2">With LigD forms a non-homologous end joining (NHEJ) DNA repair enzyme, which repairs dsDNA breaks with reduced fidelity. Binds linear dsDNA with 5'- and 3'- overhangs but not closed circular dsDNA nor ssDNA. Recruits and stimulates the ligase activity of LigD.</text>
</comment>
<keyword evidence="1 2" id="KW-0238">DNA-binding</keyword>
<feature type="compositionally biased region" description="Low complexity" evidence="3">
    <location>
        <begin position="265"/>
        <end position="298"/>
    </location>
</feature>
<dbReference type="InterPro" id="IPR016194">
    <property type="entry name" value="SPOC-like_C_dom_sf"/>
</dbReference>
<dbReference type="GO" id="GO:0006303">
    <property type="term" value="P:double-strand break repair via nonhomologous end joining"/>
    <property type="evidence" value="ECO:0007669"/>
    <property type="project" value="UniProtKB-UniRule"/>
</dbReference>
<gene>
    <name evidence="2" type="primary">ku</name>
    <name evidence="5" type="ORF">BLM47_11635</name>
</gene>
<evidence type="ECO:0000256" key="3">
    <source>
        <dbReference type="SAM" id="MobiDB-lite"/>
    </source>
</evidence>
<dbReference type="PIRSF" id="PIRSF006493">
    <property type="entry name" value="Prok_Ku"/>
    <property type="match status" value="1"/>
</dbReference>
<evidence type="ECO:0000313" key="6">
    <source>
        <dbReference type="Proteomes" id="UP000243688"/>
    </source>
</evidence>
<feature type="domain" description="Ku" evidence="4">
    <location>
        <begin position="52"/>
        <end position="179"/>
    </location>
</feature>
<keyword evidence="2" id="KW-0234">DNA repair</keyword>
<reference evidence="5 6" key="1">
    <citation type="submission" date="2016-12" db="EMBL/GenBank/DDBJ databases">
        <title>Candidatus Reconcilibacillus cellulovorans genome.</title>
        <authorList>
            <person name="Kolinko S."/>
            <person name="Wu Y.-W."/>
            <person name="Tachea F."/>
            <person name="Denzel E."/>
            <person name="Hiras J."/>
            <person name="Baecker N."/>
            <person name="Chan L.J."/>
            <person name="Eichorst S.A."/>
            <person name="Frey D."/>
            <person name="Adams P.D."/>
            <person name="Pray T."/>
            <person name="Tanjore D."/>
            <person name="Petzold C.J."/>
            <person name="Gladden J.M."/>
            <person name="Simmons B.A."/>
            <person name="Singer S.W."/>
        </authorList>
    </citation>
    <scope>NUCLEOTIDE SEQUENCE [LARGE SCALE GENOMIC DNA]</scope>
    <source>
        <strain evidence="5">JTherm</strain>
    </source>
</reference>
<dbReference type="InterPro" id="IPR006164">
    <property type="entry name" value="DNA_bd_Ku70/Ku80"/>
</dbReference>
<comment type="caution">
    <text evidence="5">The sequence shown here is derived from an EMBL/GenBank/DDBJ whole genome shotgun (WGS) entry which is preliminary data.</text>
</comment>
<evidence type="ECO:0000256" key="1">
    <source>
        <dbReference type="ARBA" id="ARBA00023125"/>
    </source>
</evidence>
<dbReference type="NCBIfam" id="TIGR02772">
    <property type="entry name" value="Ku_bact"/>
    <property type="match status" value="1"/>
</dbReference>
<feature type="compositionally biased region" description="Basic residues" evidence="3">
    <location>
        <begin position="305"/>
        <end position="318"/>
    </location>
</feature>
<protein>
    <recommendedName>
        <fullName evidence="2">Non-homologous end joining protein Ku</fullName>
    </recommendedName>
</protein>
<dbReference type="HAMAP" id="MF_01875">
    <property type="entry name" value="Prokaryotic_Ku"/>
    <property type="match status" value="1"/>
</dbReference>
<dbReference type="GO" id="GO:0003690">
    <property type="term" value="F:double-stranded DNA binding"/>
    <property type="evidence" value="ECO:0007669"/>
    <property type="project" value="UniProtKB-UniRule"/>
</dbReference>
<evidence type="ECO:0000256" key="2">
    <source>
        <dbReference type="HAMAP-Rule" id="MF_01875"/>
    </source>
</evidence>
<dbReference type="Proteomes" id="UP000243688">
    <property type="component" value="Unassembled WGS sequence"/>
</dbReference>
<keyword evidence="2" id="KW-0233">DNA recombination</keyword>
<dbReference type="InterPro" id="IPR009187">
    <property type="entry name" value="Prok_Ku"/>
</dbReference>
<keyword evidence="2" id="KW-0227">DNA damage</keyword>
<dbReference type="Gene3D" id="2.40.290.10">
    <property type="match status" value="1"/>
</dbReference>
<organism evidence="5 6">
    <name type="scientific">Candidatus Reconcilbacillus cellulovorans</name>
    <dbReference type="NCBI Taxonomy" id="1906605"/>
    <lineage>
        <taxon>Bacteria</taxon>
        <taxon>Bacillati</taxon>
        <taxon>Bacillota</taxon>
        <taxon>Bacilli</taxon>
        <taxon>Bacillales</taxon>
        <taxon>Paenibacillaceae</taxon>
        <taxon>Candidatus Reconcilbacillus</taxon>
    </lineage>
</organism>
<evidence type="ECO:0000259" key="4">
    <source>
        <dbReference type="SMART" id="SM00559"/>
    </source>
</evidence>
<dbReference type="PANTHER" id="PTHR41251:SF1">
    <property type="entry name" value="NON-HOMOLOGOUS END JOINING PROTEIN KU"/>
    <property type="match status" value="1"/>
</dbReference>
<dbReference type="SMART" id="SM00559">
    <property type="entry name" value="Ku78"/>
    <property type="match status" value="1"/>
</dbReference>
<name>A0A2A6DY24_9BACL</name>
<dbReference type="GO" id="GO:0006310">
    <property type="term" value="P:DNA recombination"/>
    <property type="evidence" value="ECO:0007669"/>
    <property type="project" value="UniProtKB-KW"/>
</dbReference>
<proteinExistence type="inferred from homology"/>
<comment type="subunit">
    <text evidence="2">Homodimer. Interacts with LigD.</text>
</comment>
<accession>A0A2A6DY24</accession>
<dbReference type="SUPFAM" id="SSF100939">
    <property type="entry name" value="SPOC domain-like"/>
    <property type="match status" value="1"/>
</dbReference>
<sequence>MHTIWKGAISFGLVNIPVNLFAATEDRDVPLRMIHKTCGTPINYARKCRHCDAEVPADDIVKGYEYEPGRFVLLENEELEQLSEASREIRILDFVDLAEIDPIYFQKTYYLSPGPTGASAYRLLTKAMSDSGKIGVAKVSIRTKSSLAAIRVIGRGLALETMHFPDEIRPIAQVPNLPEPAEVNERELVMAKMLIEQLSSPFEPEKYTDDYRARLTELIDRKRAGQDIRVAPEPKRENVIDLMAALEASLEAIGRQRGRQRQTVAKPAGPAENAGAPSGSPAGRAEGTAAGTATGAGADADKRRTGGARRKRAKEPAT</sequence>